<keyword evidence="3" id="KW-0732">Signal</keyword>
<dbReference type="GO" id="GO:0005886">
    <property type="term" value="C:plasma membrane"/>
    <property type="evidence" value="ECO:0007669"/>
    <property type="project" value="TreeGrafter"/>
</dbReference>
<dbReference type="HOGENOM" id="CLU_485065_0_0_1"/>
<gene>
    <name evidence="7" type="ORF">CGI_10014936</name>
</gene>
<keyword evidence="4" id="KW-1133">Transmembrane helix</keyword>
<dbReference type="InParanoid" id="K1Q9C5"/>
<protein>
    <submittedName>
        <fullName evidence="7">Uncharacterized protein</fullName>
    </submittedName>
</protein>
<keyword evidence="6" id="KW-0325">Glycoprotein</keyword>
<keyword evidence="5" id="KW-0472">Membrane</keyword>
<comment type="subcellular location">
    <subcellularLocation>
        <location evidence="1">Cell membrane</location>
        <topology evidence="1">Single-pass type I membrane protein</topology>
    </subcellularLocation>
</comment>
<organism evidence="7">
    <name type="scientific">Magallana gigas</name>
    <name type="common">Pacific oyster</name>
    <name type="synonym">Crassostrea gigas</name>
    <dbReference type="NCBI Taxonomy" id="29159"/>
    <lineage>
        <taxon>Eukaryota</taxon>
        <taxon>Metazoa</taxon>
        <taxon>Spiralia</taxon>
        <taxon>Lophotrochozoa</taxon>
        <taxon>Mollusca</taxon>
        <taxon>Bivalvia</taxon>
        <taxon>Autobranchia</taxon>
        <taxon>Pteriomorphia</taxon>
        <taxon>Ostreida</taxon>
        <taxon>Ostreoidea</taxon>
        <taxon>Ostreidae</taxon>
        <taxon>Magallana</taxon>
    </lineage>
</organism>
<dbReference type="GO" id="GO:0031902">
    <property type="term" value="C:late endosome membrane"/>
    <property type="evidence" value="ECO:0007669"/>
    <property type="project" value="TreeGrafter"/>
</dbReference>
<evidence type="ECO:0000256" key="3">
    <source>
        <dbReference type="ARBA" id="ARBA00022729"/>
    </source>
</evidence>
<evidence type="ECO:0000256" key="4">
    <source>
        <dbReference type="ARBA" id="ARBA00022989"/>
    </source>
</evidence>
<dbReference type="Gene3D" id="2.40.160.110">
    <property type="match status" value="3"/>
</dbReference>
<proteinExistence type="predicted"/>
<dbReference type="GO" id="GO:0072594">
    <property type="term" value="P:establishment of protein localization to organelle"/>
    <property type="evidence" value="ECO:0007669"/>
    <property type="project" value="TreeGrafter"/>
</dbReference>
<dbReference type="InterPro" id="IPR002000">
    <property type="entry name" value="Lysosome-assoc_membr_glycop"/>
</dbReference>
<evidence type="ECO:0000256" key="6">
    <source>
        <dbReference type="ARBA" id="ARBA00023180"/>
    </source>
</evidence>
<keyword evidence="2" id="KW-0812">Transmembrane</keyword>
<dbReference type="AlphaFoldDB" id="K1Q9C5"/>
<accession>K1Q9C5</accession>
<dbReference type="PANTHER" id="PTHR11506:SF35">
    <property type="entry name" value="LYSOSOME-ASSOCIATED MEMBRANE GLYCOPROTEIN 5"/>
    <property type="match status" value="1"/>
</dbReference>
<evidence type="ECO:0000256" key="1">
    <source>
        <dbReference type="ARBA" id="ARBA00004251"/>
    </source>
</evidence>
<dbReference type="PANTHER" id="PTHR11506">
    <property type="entry name" value="LYSOSOME-ASSOCIATED MEMBRANE GLYCOPROTEIN"/>
    <property type="match status" value="1"/>
</dbReference>
<evidence type="ECO:0000256" key="2">
    <source>
        <dbReference type="ARBA" id="ARBA00022692"/>
    </source>
</evidence>
<dbReference type="GO" id="GO:0005765">
    <property type="term" value="C:lysosomal membrane"/>
    <property type="evidence" value="ECO:0007669"/>
    <property type="project" value="TreeGrafter"/>
</dbReference>
<reference evidence="7" key="1">
    <citation type="journal article" date="2012" name="Nature">
        <title>The oyster genome reveals stress adaptation and complexity of shell formation.</title>
        <authorList>
            <person name="Zhang G."/>
            <person name="Fang X."/>
            <person name="Guo X."/>
            <person name="Li L."/>
            <person name="Luo R."/>
            <person name="Xu F."/>
            <person name="Yang P."/>
            <person name="Zhang L."/>
            <person name="Wang X."/>
            <person name="Qi H."/>
            <person name="Xiong Z."/>
            <person name="Que H."/>
            <person name="Xie Y."/>
            <person name="Holland P.W."/>
            <person name="Paps J."/>
            <person name="Zhu Y."/>
            <person name="Wu F."/>
            <person name="Chen Y."/>
            <person name="Wang J."/>
            <person name="Peng C."/>
            <person name="Meng J."/>
            <person name="Yang L."/>
            <person name="Liu J."/>
            <person name="Wen B."/>
            <person name="Zhang N."/>
            <person name="Huang Z."/>
            <person name="Zhu Q."/>
            <person name="Feng Y."/>
            <person name="Mount A."/>
            <person name="Hedgecock D."/>
            <person name="Xu Z."/>
            <person name="Liu Y."/>
            <person name="Domazet-Loso T."/>
            <person name="Du Y."/>
            <person name="Sun X."/>
            <person name="Zhang S."/>
            <person name="Liu B."/>
            <person name="Cheng P."/>
            <person name="Jiang X."/>
            <person name="Li J."/>
            <person name="Fan D."/>
            <person name="Wang W."/>
            <person name="Fu W."/>
            <person name="Wang T."/>
            <person name="Wang B."/>
            <person name="Zhang J."/>
            <person name="Peng Z."/>
            <person name="Li Y."/>
            <person name="Li N."/>
            <person name="Wang J."/>
            <person name="Chen M."/>
            <person name="He Y."/>
            <person name="Tan F."/>
            <person name="Song X."/>
            <person name="Zheng Q."/>
            <person name="Huang R."/>
            <person name="Yang H."/>
            <person name="Du X."/>
            <person name="Chen L."/>
            <person name="Yang M."/>
            <person name="Gaffney P.M."/>
            <person name="Wang S."/>
            <person name="Luo L."/>
            <person name="She Z."/>
            <person name="Ming Y."/>
            <person name="Huang W."/>
            <person name="Zhang S."/>
            <person name="Huang B."/>
            <person name="Zhang Y."/>
            <person name="Qu T."/>
            <person name="Ni P."/>
            <person name="Miao G."/>
            <person name="Wang J."/>
            <person name="Wang Q."/>
            <person name="Steinberg C.E."/>
            <person name="Wang H."/>
            <person name="Li N."/>
            <person name="Qian L."/>
            <person name="Zhang G."/>
            <person name="Li Y."/>
            <person name="Yang H."/>
            <person name="Liu X."/>
            <person name="Wang J."/>
            <person name="Yin Y."/>
            <person name="Wang J."/>
        </authorList>
    </citation>
    <scope>NUCLEOTIDE SEQUENCE [LARGE SCALE GENOMIC DNA]</scope>
    <source>
        <strain evidence="7">05x7-T-G4-1.051#20</strain>
    </source>
</reference>
<evidence type="ECO:0000256" key="5">
    <source>
        <dbReference type="ARBA" id="ARBA00023136"/>
    </source>
</evidence>
<dbReference type="EMBL" id="JH817182">
    <property type="protein sequence ID" value="EKC27934.1"/>
    <property type="molecule type" value="Genomic_DNA"/>
</dbReference>
<sequence length="562" mass="61621">MAYLCRIILLLLTIIVTRAGVGAFDFQYKSIGPGPCVHVTLDAILTLKLKNESNTQTLSLTGAKVTSGTCKAGKTELTVSTAQSHRVHFLFTKSADGAVSISYKVDYKREGTTDLVMDSESAPLTDTNQTYTCASVDAVLLHDDSGQNFGTFFVSNVTYQVFGSLNGTFPEKVKTCSIDSAHSTLHPGNRSEGEDLTDGSTEFVLKNGSGAVCVRIHGELELQYQYQLSDGNLTTVKLAVPKTALVSGFCDEERSYLVLRYKEGEANRAVVFYLRHKGSQTLLENIETIIKLDSAKFPGAKLANVLVRSYGRIDDQLETEGSFYGCQHERQFLGADFALVTRHLRFQSSGASLAEGFSTTRTGCPEDVTENQLVNVPVSPDVDVSGHCNSTVQQDMTLYFYNSWKLRFVFVSTSSTGGSPGSSILGYTLDNITLTYEENPLIFYNSYTTTTGPVRTVSSESFETSLKATANGHYHCDSTMEITFTDGVKLEVKDLRFQAFRRSESGDFSGDVSTCDALSQKQRHYTVYVIVALGVVAIIAIIVVVGVMAMKKRKRNSYQHME</sequence>
<name>K1Q9C5_MAGGI</name>
<evidence type="ECO:0000313" key="7">
    <source>
        <dbReference type="EMBL" id="EKC27934.1"/>
    </source>
</evidence>